<evidence type="ECO:0000256" key="3">
    <source>
        <dbReference type="ARBA" id="ARBA00022989"/>
    </source>
</evidence>
<sequence>MIFREYEQDGKKGRAWKLALFLAIVFFTTLIYHLFLSPPSDFPIDSTAVIKNGESSVQIATRFKELKIIRSSATFQFFVIFLRDDRRIVAGDYYFVQPLPVWNVAKRVVSGKFFTDPARVTLPEGLTTEQMVEIFSEKLRDFDRDKFLELVLSEEGRLFPDTYFFWPSAPVTEVFETLQKNYNARVEPLRAEITASGRTENDILIMASIIEREAGSVEEMPIIAGILWKRLEKKMPLQADAAPVTYERLGLPEAPINNPGIVTIQAALRPEESPYFYYLHDKDGNIHYAKTLVKHGANKRKYLK</sequence>
<evidence type="ECO:0000256" key="5">
    <source>
        <dbReference type="ARBA" id="ARBA00023239"/>
    </source>
</evidence>
<keyword evidence="1" id="KW-1003">Cell membrane</keyword>
<dbReference type="InterPro" id="IPR003770">
    <property type="entry name" value="MLTG-like"/>
</dbReference>
<evidence type="ECO:0000313" key="8">
    <source>
        <dbReference type="EMBL" id="OGI82175.1"/>
    </source>
</evidence>
<dbReference type="Gene3D" id="3.30.1490.480">
    <property type="entry name" value="Endolytic murein transglycosylase"/>
    <property type="match status" value="1"/>
</dbReference>
<dbReference type="Pfam" id="PF02618">
    <property type="entry name" value="YceG"/>
    <property type="match status" value="2"/>
</dbReference>
<proteinExistence type="predicted"/>
<evidence type="ECO:0000256" key="4">
    <source>
        <dbReference type="ARBA" id="ARBA00023136"/>
    </source>
</evidence>
<organism evidence="8 9">
    <name type="scientific">Candidatus Nomurabacteria bacterium RIFCSPHIGHO2_02_FULL_42_24</name>
    <dbReference type="NCBI Taxonomy" id="1801757"/>
    <lineage>
        <taxon>Bacteria</taxon>
        <taxon>Candidatus Nomuraibacteriota</taxon>
    </lineage>
</organism>
<evidence type="ECO:0000256" key="1">
    <source>
        <dbReference type="ARBA" id="ARBA00022475"/>
    </source>
</evidence>
<keyword evidence="2 7" id="KW-0812">Transmembrane</keyword>
<keyword evidence="3 7" id="KW-1133">Transmembrane helix</keyword>
<keyword evidence="5" id="KW-0456">Lyase</keyword>
<dbReference type="PANTHER" id="PTHR30518">
    <property type="entry name" value="ENDOLYTIC MUREIN TRANSGLYCOSYLASE"/>
    <property type="match status" value="1"/>
</dbReference>
<accession>A0A1F6WKB6</accession>
<dbReference type="EMBL" id="MFUH01000010">
    <property type="protein sequence ID" value="OGI82175.1"/>
    <property type="molecule type" value="Genomic_DNA"/>
</dbReference>
<name>A0A1F6WKB6_9BACT</name>
<dbReference type="PANTHER" id="PTHR30518:SF2">
    <property type="entry name" value="ENDOLYTIC MUREIN TRANSGLYCOSYLASE"/>
    <property type="match status" value="1"/>
</dbReference>
<dbReference type="AlphaFoldDB" id="A0A1F6WKB6"/>
<evidence type="ECO:0000256" key="2">
    <source>
        <dbReference type="ARBA" id="ARBA00022692"/>
    </source>
</evidence>
<dbReference type="GO" id="GO:0016829">
    <property type="term" value="F:lyase activity"/>
    <property type="evidence" value="ECO:0007669"/>
    <property type="project" value="UniProtKB-KW"/>
</dbReference>
<evidence type="ECO:0008006" key="10">
    <source>
        <dbReference type="Google" id="ProtNLM"/>
    </source>
</evidence>
<protein>
    <recommendedName>
        <fullName evidence="10">Endolytic murein transglycosylase</fullName>
    </recommendedName>
</protein>
<evidence type="ECO:0000313" key="9">
    <source>
        <dbReference type="Proteomes" id="UP000179880"/>
    </source>
</evidence>
<evidence type="ECO:0000256" key="7">
    <source>
        <dbReference type="SAM" id="Phobius"/>
    </source>
</evidence>
<feature type="transmembrane region" description="Helical" evidence="7">
    <location>
        <begin position="18"/>
        <end position="36"/>
    </location>
</feature>
<keyword evidence="4 7" id="KW-0472">Membrane</keyword>
<dbReference type="GO" id="GO:0071555">
    <property type="term" value="P:cell wall organization"/>
    <property type="evidence" value="ECO:0007669"/>
    <property type="project" value="UniProtKB-KW"/>
</dbReference>
<keyword evidence="6" id="KW-0961">Cell wall biogenesis/degradation</keyword>
<comment type="caution">
    <text evidence="8">The sequence shown here is derived from an EMBL/GenBank/DDBJ whole genome shotgun (WGS) entry which is preliminary data.</text>
</comment>
<reference evidence="8 9" key="1">
    <citation type="journal article" date="2016" name="Nat. Commun.">
        <title>Thousands of microbial genomes shed light on interconnected biogeochemical processes in an aquifer system.</title>
        <authorList>
            <person name="Anantharaman K."/>
            <person name="Brown C.T."/>
            <person name="Hug L.A."/>
            <person name="Sharon I."/>
            <person name="Castelle C.J."/>
            <person name="Probst A.J."/>
            <person name="Thomas B.C."/>
            <person name="Singh A."/>
            <person name="Wilkins M.J."/>
            <person name="Karaoz U."/>
            <person name="Brodie E.L."/>
            <person name="Williams K.H."/>
            <person name="Hubbard S.S."/>
            <person name="Banfield J.F."/>
        </authorList>
    </citation>
    <scope>NUCLEOTIDE SEQUENCE [LARGE SCALE GENOMIC DNA]</scope>
</reference>
<gene>
    <name evidence="8" type="ORF">A3B93_01390</name>
</gene>
<dbReference type="Proteomes" id="UP000179880">
    <property type="component" value="Unassembled WGS sequence"/>
</dbReference>
<evidence type="ECO:0000256" key="6">
    <source>
        <dbReference type="ARBA" id="ARBA00023316"/>
    </source>
</evidence>